<name>A0AAP0LG57_9MAGN</name>
<evidence type="ECO:0000256" key="1">
    <source>
        <dbReference type="SAM" id="MobiDB-lite"/>
    </source>
</evidence>
<proteinExistence type="predicted"/>
<keyword evidence="3" id="KW-1185">Reference proteome</keyword>
<dbReference type="InterPro" id="IPR045884">
    <property type="entry name" value="At5g59350-like"/>
</dbReference>
<evidence type="ECO:0000313" key="3">
    <source>
        <dbReference type="Proteomes" id="UP001420932"/>
    </source>
</evidence>
<dbReference type="PANTHER" id="PTHR34054:SF2">
    <property type="entry name" value="EXPRESSED PROTEIN"/>
    <property type="match status" value="1"/>
</dbReference>
<feature type="region of interest" description="Disordered" evidence="1">
    <location>
        <begin position="149"/>
        <end position="169"/>
    </location>
</feature>
<comment type="caution">
    <text evidence="2">The sequence shown here is derived from an EMBL/GenBank/DDBJ whole genome shotgun (WGS) entry which is preliminary data.</text>
</comment>
<feature type="compositionally biased region" description="Basic and acidic residues" evidence="1">
    <location>
        <begin position="157"/>
        <end position="169"/>
    </location>
</feature>
<dbReference type="PANTHER" id="PTHR34054">
    <property type="entry name" value="EXPRESSED PROTEIN"/>
    <property type="match status" value="1"/>
</dbReference>
<dbReference type="AlphaFoldDB" id="A0AAP0LG57"/>
<dbReference type="Proteomes" id="UP001420932">
    <property type="component" value="Unassembled WGS sequence"/>
</dbReference>
<accession>A0AAP0LG57</accession>
<reference evidence="2 3" key="1">
    <citation type="submission" date="2024-01" db="EMBL/GenBank/DDBJ databases">
        <title>Genome assemblies of Stephania.</title>
        <authorList>
            <person name="Yang L."/>
        </authorList>
    </citation>
    <scope>NUCLEOTIDE SEQUENCE [LARGE SCALE GENOMIC DNA]</scope>
    <source>
        <strain evidence="2">YNDBR</strain>
        <tissue evidence="2">Leaf</tissue>
    </source>
</reference>
<dbReference type="EMBL" id="JBBNAF010000001">
    <property type="protein sequence ID" value="KAK9170506.1"/>
    <property type="molecule type" value="Genomic_DNA"/>
</dbReference>
<evidence type="ECO:0000313" key="2">
    <source>
        <dbReference type="EMBL" id="KAK9170506.1"/>
    </source>
</evidence>
<organism evidence="2 3">
    <name type="scientific">Stephania yunnanensis</name>
    <dbReference type="NCBI Taxonomy" id="152371"/>
    <lineage>
        <taxon>Eukaryota</taxon>
        <taxon>Viridiplantae</taxon>
        <taxon>Streptophyta</taxon>
        <taxon>Embryophyta</taxon>
        <taxon>Tracheophyta</taxon>
        <taxon>Spermatophyta</taxon>
        <taxon>Magnoliopsida</taxon>
        <taxon>Ranunculales</taxon>
        <taxon>Menispermaceae</taxon>
        <taxon>Menispermoideae</taxon>
        <taxon>Cissampelideae</taxon>
        <taxon>Stephania</taxon>
    </lineage>
</organism>
<protein>
    <submittedName>
        <fullName evidence="2">Uncharacterized protein</fullName>
    </submittedName>
</protein>
<gene>
    <name evidence="2" type="ORF">Syun_002646</name>
</gene>
<sequence>MGIYREKKRDLLHGNGNCLLSKHEISQQSRPWFELGLWFSLTSFTCRAILLALVEEKFINNNNGGTVDQDYHSGSSARELFYLLCWKQQCQPSSMMTTAVLSPQQLCNSSVRLTTTNGHLGHESVEAELMRVHNLSGPPRLLFTIREETKEDLESEDQGKSRKGSRDRSLSDLLVKVETPFFTPMSSPPYFTPPLTPLSLNGFNPLFDSSNDCQVKFGKPSPPPMFKFLRDAEEKLLRRKLMEENQSVVDGDFVMKAQSSSMV</sequence>